<accession>A0A9P4TBS0</accession>
<evidence type="ECO:0000256" key="2">
    <source>
        <dbReference type="ARBA" id="ARBA00022723"/>
    </source>
</evidence>
<keyword evidence="2" id="KW-0479">Metal-binding</keyword>
<evidence type="ECO:0000313" key="7">
    <source>
        <dbReference type="EMBL" id="KAF3000208.1"/>
    </source>
</evidence>
<name>A0A9P4TBS0_CURKU</name>
<dbReference type="InterPro" id="IPR038254">
    <property type="entry name" value="KIN17_WH-like_sf"/>
</dbReference>
<dbReference type="EMBL" id="SWKU01000015">
    <property type="protein sequence ID" value="KAF3000208.1"/>
    <property type="molecule type" value="Genomic_DNA"/>
</dbReference>
<keyword evidence="8" id="KW-1185">Reference proteome</keyword>
<evidence type="ECO:0000256" key="4">
    <source>
        <dbReference type="ARBA" id="ARBA00022833"/>
    </source>
</evidence>
<dbReference type="FunFam" id="1.10.10.2030:FF:000001">
    <property type="entry name" value="DNA/RNA-binding protein KIN17, putative"/>
    <property type="match status" value="1"/>
</dbReference>
<keyword evidence="3" id="KW-0863">Zinc-finger</keyword>
<feature type="region of interest" description="Disordered" evidence="5">
    <location>
        <begin position="196"/>
        <end position="248"/>
    </location>
</feature>
<reference evidence="7" key="1">
    <citation type="submission" date="2019-04" db="EMBL/GenBank/DDBJ databases">
        <title>Sequencing of skin fungus with MAO and IRED activity.</title>
        <authorList>
            <person name="Marsaioli A.J."/>
            <person name="Bonatto J.M.C."/>
            <person name="Reis Junior O."/>
        </authorList>
    </citation>
    <scope>NUCLEOTIDE SEQUENCE</scope>
    <source>
        <strain evidence="7">30M1</strain>
    </source>
</reference>
<dbReference type="AlphaFoldDB" id="A0A9P4TBS0"/>
<dbReference type="SUPFAM" id="SSF57667">
    <property type="entry name" value="beta-beta-alpha zinc fingers"/>
    <property type="match status" value="1"/>
</dbReference>
<organism evidence="7 8">
    <name type="scientific">Curvularia kusanoi</name>
    <name type="common">Cochliobolus kusanoi</name>
    <dbReference type="NCBI Taxonomy" id="90978"/>
    <lineage>
        <taxon>Eukaryota</taxon>
        <taxon>Fungi</taxon>
        <taxon>Dikarya</taxon>
        <taxon>Ascomycota</taxon>
        <taxon>Pezizomycotina</taxon>
        <taxon>Dothideomycetes</taxon>
        <taxon>Pleosporomycetidae</taxon>
        <taxon>Pleosporales</taxon>
        <taxon>Pleosporineae</taxon>
        <taxon>Pleosporaceae</taxon>
        <taxon>Curvularia</taxon>
    </lineage>
</organism>
<dbReference type="SMART" id="SM01253">
    <property type="entry name" value="Kin17_mid"/>
    <property type="match status" value="1"/>
</dbReference>
<feature type="region of interest" description="Disordered" evidence="5">
    <location>
        <begin position="161"/>
        <end position="180"/>
    </location>
</feature>
<dbReference type="InterPro" id="IPR037321">
    <property type="entry name" value="KIN17-like"/>
</dbReference>
<dbReference type="PANTHER" id="PTHR12805:SF0">
    <property type="entry name" value="DNA_RNA-BINDING PROTEIN KIN17"/>
    <property type="match status" value="1"/>
</dbReference>
<feature type="compositionally biased region" description="Basic and acidic residues" evidence="5">
    <location>
        <begin position="419"/>
        <end position="430"/>
    </location>
</feature>
<dbReference type="GO" id="GO:0006974">
    <property type="term" value="P:DNA damage response"/>
    <property type="evidence" value="ECO:0007669"/>
    <property type="project" value="TreeGrafter"/>
</dbReference>
<dbReference type="PANTHER" id="PTHR12805">
    <property type="entry name" value="KIN17 KIN, ANTIGENIC DETERMINANT OF RECA PROTEIN HOMOLOG"/>
    <property type="match status" value="1"/>
</dbReference>
<feature type="compositionally biased region" description="Polar residues" evidence="5">
    <location>
        <begin position="297"/>
        <end position="310"/>
    </location>
</feature>
<gene>
    <name evidence="7" type="ORF">E8E13_007037</name>
</gene>
<dbReference type="GO" id="GO:0005634">
    <property type="term" value="C:nucleus"/>
    <property type="evidence" value="ECO:0007669"/>
    <property type="project" value="TreeGrafter"/>
</dbReference>
<feature type="region of interest" description="Disordered" evidence="5">
    <location>
        <begin position="463"/>
        <end position="491"/>
    </location>
</feature>
<feature type="compositionally biased region" description="Basic and acidic residues" evidence="5">
    <location>
        <begin position="463"/>
        <end position="483"/>
    </location>
</feature>
<dbReference type="Gene3D" id="1.10.10.2030">
    <property type="entry name" value="DNA/RNA-binding protein Kin17, conserved domain"/>
    <property type="match status" value="1"/>
</dbReference>
<feature type="compositionally biased region" description="Basic and acidic residues" evidence="5">
    <location>
        <begin position="220"/>
        <end position="238"/>
    </location>
</feature>
<comment type="similarity">
    <text evidence="1">Belongs to the KIN17 family.</text>
</comment>
<comment type="caution">
    <text evidence="7">The sequence shown here is derived from an EMBL/GenBank/DDBJ whole genome shotgun (WGS) entry which is preliminary data.</text>
</comment>
<dbReference type="InterPro" id="IPR019447">
    <property type="entry name" value="DNA/RNA-bd_Kin17_WH-like_dom"/>
</dbReference>
<dbReference type="OrthoDB" id="10266249at2759"/>
<evidence type="ECO:0000256" key="1">
    <source>
        <dbReference type="ARBA" id="ARBA00008517"/>
    </source>
</evidence>
<dbReference type="Pfam" id="PF25095">
    <property type="entry name" value="C2H2-zf_KIN17"/>
    <property type="match status" value="1"/>
</dbReference>
<dbReference type="GO" id="GO:0006260">
    <property type="term" value="P:DNA replication"/>
    <property type="evidence" value="ECO:0007669"/>
    <property type="project" value="TreeGrafter"/>
</dbReference>
<dbReference type="Proteomes" id="UP000801428">
    <property type="component" value="Unassembled WGS sequence"/>
</dbReference>
<evidence type="ECO:0000256" key="3">
    <source>
        <dbReference type="ARBA" id="ARBA00022771"/>
    </source>
</evidence>
<dbReference type="GO" id="GO:0003690">
    <property type="term" value="F:double-stranded DNA binding"/>
    <property type="evidence" value="ECO:0007669"/>
    <property type="project" value="TreeGrafter"/>
</dbReference>
<dbReference type="InterPro" id="IPR036236">
    <property type="entry name" value="Znf_C2H2_sf"/>
</dbReference>
<feature type="domain" description="DNA/RNA-binding protein Kin17 WH-like" evidence="6">
    <location>
        <begin position="52"/>
        <end position="179"/>
    </location>
</feature>
<feature type="compositionally biased region" description="Basic and acidic residues" evidence="5">
    <location>
        <begin position="168"/>
        <end position="180"/>
    </location>
</feature>
<proteinExistence type="inferred from homology"/>
<protein>
    <recommendedName>
        <fullName evidence="6">DNA/RNA-binding protein Kin17 WH-like domain-containing protein</fullName>
    </recommendedName>
</protein>
<evidence type="ECO:0000259" key="6">
    <source>
        <dbReference type="SMART" id="SM01253"/>
    </source>
</evidence>
<feature type="compositionally biased region" description="Polar residues" evidence="5">
    <location>
        <begin position="392"/>
        <end position="403"/>
    </location>
</feature>
<feature type="compositionally biased region" description="Basic and acidic residues" evidence="5">
    <location>
        <begin position="282"/>
        <end position="296"/>
    </location>
</feature>
<keyword evidence="4" id="KW-0862">Zinc</keyword>
<feature type="region of interest" description="Disordered" evidence="5">
    <location>
        <begin position="260"/>
        <end position="320"/>
    </location>
</feature>
<dbReference type="InterPro" id="IPR056767">
    <property type="entry name" value="C2H2-Znf_KIN17"/>
</dbReference>
<dbReference type="Pfam" id="PF10357">
    <property type="entry name" value="WH_KIN17"/>
    <property type="match status" value="1"/>
</dbReference>
<dbReference type="GO" id="GO:0008270">
    <property type="term" value="F:zinc ion binding"/>
    <property type="evidence" value="ECO:0007669"/>
    <property type="project" value="UniProtKB-KW"/>
</dbReference>
<evidence type="ECO:0000256" key="5">
    <source>
        <dbReference type="SAM" id="MobiDB-lite"/>
    </source>
</evidence>
<feature type="region of interest" description="Disordered" evidence="5">
    <location>
        <begin position="375"/>
        <end position="430"/>
    </location>
</feature>
<evidence type="ECO:0000313" key="8">
    <source>
        <dbReference type="Proteomes" id="UP000801428"/>
    </source>
</evidence>
<sequence>MGKAEAGSTKWVANKMKSKGLQRLRWWCEICQKQCRDANGFKCHVQSESHVRQMQVVGEDPRKFINQFSTDFQRDFIALLRTAHGEKWISSNKFYNEYIRDKEHVHMNATKWPSLTEFVKHLGREGICHVKEDEKDGLMIAWRDTSIAAVKRKEEIAEQEAAEARSGAGEDKMLKRMAKRAAEEAEAKKAIEAKRAAAAAAAAAQPKQNPTPPAEGDSPTEEKKEYLPAQEGEKKDAEEPAVAAPEAAAAPVKLSFGLKAKTAPPNKAGLGQMKSQSIFKRKKEDGVEQKPVKKPDTSTSYPASAKQQYINPKRHSQDELRTPLQRILQQRSPEARKLKANFISLVEEYSDEESSHMLERLYETEEARVKWREGLAVSSAAASRQERRTQHNTDASSTNATWTSRHDPKNGKKHKRAAKKSEKKAEKKELDYVNADRNALGLERLATKREQWERLDDWEKKQAKKEMTVAGRKGRDNRKEEWTMHGGMYEW</sequence>